<dbReference type="EMBL" id="CAKXAJ010004228">
    <property type="protein sequence ID" value="CAH2208669.1"/>
    <property type="molecule type" value="Genomic_DNA"/>
</dbReference>
<evidence type="ECO:0000256" key="2">
    <source>
        <dbReference type="ARBA" id="ARBA00022679"/>
    </source>
</evidence>
<comment type="caution">
    <text evidence="8">The sequence shown here is derived from an EMBL/GenBank/DDBJ whole genome shotgun (WGS) entry which is preliminary data.</text>
</comment>
<keyword evidence="1 6" id="KW-0723">Serine/threonine-protein kinase</keyword>
<organism evidence="8 9">
    <name type="scientific">Pararge aegeria aegeria</name>
    <dbReference type="NCBI Taxonomy" id="348720"/>
    <lineage>
        <taxon>Eukaryota</taxon>
        <taxon>Metazoa</taxon>
        <taxon>Ecdysozoa</taxon>
        <taxon>Arthropoda</taxon>
        <taxon>Hexapoda</taxon>
        <taxon>Insecta</taxon>
        <taxon>Pterygota</taxon>
        <taxon>Neoptera</taxon>
        <taxon>Endopterygota</taxon>
        <taxon>Lepidoptera</taxon>
        <taxon>Glossata</taxon>
        <taxon>Ditrysia</taxon>
        <taxon>Papilionoidea</taxon>
        <taxon>Nymphalidae</taxon>
        <taxon>Satyrinae</taxon>
        <taxon>Satyrini</taxon>
        <taxon>Parargina</taxon>
        <taxon>Pararge</taxon>
    </lineage>
</organism>
<dbReference type="PRINTS" id="PR00717">
    <property type="entry name" value="GPCRKINASE"/>
</dbReference>
<dbReference type="GO" id="GO:0009966">
    <property type="term" value="P:regulation of signal transduction"/>
    <property type="evidence" value="ECO:0007669"/>
    <property type="project" value="TreeGrafter"/>
</dbReference>
<dbReference type="InterPro" id="IPR000961">
    <property type="entry name" value="AGC-kinase_C"/>
</dbReference>
<dbReference type="GO" id="GO:0005737">
    <property type="term" value="C:cytoplasm"/>
    <property type="evidence" value="ECO:0007669"/>
    <property type="project" value="TreeGrafter"/>
</dbReference>
<dbReference type="Gene3D" id="3.30.200.20">
    <property type="entry name" value="Phosphorylase Kinase, domain 1"/>
    <property type="match status" value="1"/>
</dbReference>
<dbReference type="PANTHER" id="PTHR24355">
    <property type="entry name" value="G PROTEIN-COUPLED RECEPTOR KINASE/RIBOSOMAL PROTEIN S6 KINASE"/>
    <property type="match status" value="1"/>
</dbReference>
<keyword evidence="4 6" id="KW-0418">Kinase</keyword>
<comment type="similarity">
    <text evidence="6">Belongs to the protein kinase superfamily. AGC Ser/Thr protein kinase family. GPRK subfamily.</text>
</comment>
<evidence type="ECO:0000256" key="5">
    <source>
        <dbReference type="ARBA" id="ARBA00022840"/>
    </source>
</evidence>
<accession>A0A8S4QK55</accession>
<keyword evidence="9" id="KW-1185">Reference proteome</keyword>
<feature type="non-terminal residue" evidence="8">
    <location>
        <position position="1"/>
    </location>
</feature>
<dbReference type="InterPro" id="IPR011009">
    <property type="entry name" value="Kinase-like_dom_sf"/>
</dbReference>
<dbReference type="GO" id="GO:0005524">
    <property type="term" value="F:ATP binding"/>
    <property type="evidence" value="ECO:0007669"/>
    <property type="project" value="UniProtKB-KW"/>
</dbReference>
<reference evidence="8" key="1">
    <citation type="submission" date="2022-03" db="EMBL/GenBank/DDBJ databases">
        <authorList>
            <person name="Lindestad O."/>
        </authorList>
    </citation>
    <scope>NUCLEOTIDE SEQUENCE</scope>
</reference>
<dbReference type="PROSITE" id="PS51285">
    <property type="entry name" value="AGC_KINASE_CTER"/>
    <property type="match status" value="1"/>
</dbReference>
<dbReference type="EC" id="2.7.11.-" evidence="6"/>
<protein>
    <recommendedName>
        <fullName evidence="6">G protein-coupled receptor kinase</fullName>
        <ecNumber evidence="6">2.7.11.-</ecNumber>
    </recommendedName>
</protein>
<name>A0A8S4QK55_9NEOP</name>
<gene>
    <name evidence="8" type="primary">jg4428</name>
    <name evidence="8" type="ORF">PAEG_LOCUS1220</name>
</gene>
<keyword evidence="2 6" id="KW-0808">Transferase</keyword>
<dbReference type="OrthoDB" id="354826at2759"/>
<dbReference type="PANTHER" id="PTHR24355:SF28">
    <property type="entry name" value="G PROTEIN-COUPLED RECEPTOR KINASE 2"/>
    <property type="match status" value="1"/>
</dbReference>
<evidence type="ECO:0000256" key="6">
    <source>
        <dbReference type="RuleBase" id="RU000308"/>
    </source>
</evidence>
<dbReference type="GO" id="GO:0007165">
    <property type="term" value="P:signal transduction"/>
    <property type="evidence" value="ECO:0007669"/>
    <property type="project" value="InterPro"/>
</dbReference>
<dbReference type="Gene3D" id="1.10.510.10">
    <property type="entry name" value="Transferase(Phosphotransferase) domain 1"/>
    <property type="match status" value="1"/>
</dbReference>
<keyword evidence="5 6" id="KW-0067">ATP-binding</keyword>
<proteinExistence type="inferred from homology"/>
<sequence length="167" mass="18261">MHEQEKYSSKFSECARALCSALLAKAPAARLGAGTAGRRGAAHVKAHRFFTRLNWARLEAGMVVAPFVPDPHAVYAKDVLDIEQFSTVKGVALDAGDDTFYGKFNTGSVSIPWQREMIETGCYTELNLFTPGQCCQLNFQLTPAPSASPGIEMIETGCYTELYLFTP</sequence>
<dbReference type="SMART" id="SM00133">
    <property type="entry name" value="S_TK_X"/>
    <property type="match status" value="1"/>
</dbReference>
<evidence type="ECO:0000256" key="1">
    <source>
        <dbReference type="ARBA" id="ARBA00022527"/>
    </source>
</evidence>
<dbReference type="InterPro" id="IPR000239">
    <property type="entry name" value="GPCR_kinase"/>
</dbReference>
<dbReference type="SUPFAM" id="SSF56112">
    <property type="entry name" value="Protein kinase-like (PK-like)"/>
    <property type="match status" value="1"/>
</dbReference>
<feature type="domain" description="AGC-kinase C-terminal" evidence="7">
    <location>
        <begin position="51"/>
        <end position="116"/>
    </location>
</feature>
<evidence type="ECO:0000256" key="3">
    <source>
        <dbReference type="ARBA" id="ARBA00022741"/>
    </source>
</evidence>
<dbReference type="GO" id="GO:0004703">
    <property type="term" value="F:G protein-coupled receptor kinase activity"/>
    <property type="evidence" value="ECO:0007669"/>
    <property type="project" value="InterPro"/>
</dbReference>
<evidence type="ECO:0000313" key="8">
    <source>
        <dbReference type="EMBL" id="CAH2208669.1"/>
    </source>
</evidence>
<evidence type="ECO:0000259" key="7">
    <source>
        <dbReference type="PROSITE" id="PS51285"/>
    </source>
</evidence>
<dbReference type="Proteomes" id="UP000838756">
    <property type="component" value="Unassembled WGS sequence"/>
</dbReference>
<evidence type="ECO:0000256" key="4">
    <source>
        <dbReference type="ARBA" id="ARBA00022777"/>
    </source>
</evidence>
<dbReference type="AlphaFoldDB" id="A0A8S4QK55"/>
<evidence type="ECO:0000313" key="9">
    <source>
        <dbReference type="Proteomes" id="UP000838756"/>
    </source>
</evidence>
<keyword evidence="3 6" id="KW-0547">Nucleotide-binding</keyword>